<protein>
    <submittedName>
        <fullName evidence="1">Uncharacterized protein</fullName>
    </submittedName>
</protein>
<sequence>MNKEEKLKALGEEMKKGIELIRDKKDKEGLEKLKPFAEIMRAGDAKQMRVFVNIGLAQLRLQDIEGFLQTYEEVQTITPSSEKEEQLKKEMEQWFHLLMERLEKED</sequence>
<dbReference type="RefSeq" id="WP_251605342.1">
    <property type="nucleotide sequence ID" value="NZ_JAMQJY010000001.1"/>
</dbReference>
<keyword evidence="2" id="KW-1185">Reference proteome</keyword>
<organism evidence="1 2">
    <name type="scientific">Alkalicoccobacillus plakortidis</name>
    <dbReference type="NCBI Taxonomy" id="444060"/>
    <lineage>
        <taxon>Bacteria</taxon>
        <taxon>Bacillati</taxon>
        <taxon>Bacillota</taxon>
        <taxon>Bacilli</taxon>
        <taxon>Bacillales</taxon>
        <taxon>Bacillaceae</taxon>
        <taxon>Alkalicoccobacillus</taxon>
    </lineage>
</organism>
<gene>
    <name evidence="1" type="ORF">NDM98_06025</name>
</gene>
<evidence type="ECO:0000313" key="2">
    <source>
        <dbReference type="Proteomes" id="UP001203665"/>
    </source>
</evidence>
<reference evidence="1" key="1">
    <citation type="submission" date="2022-06" db="EMBL/GenBank/DDBJ databases">
        <title>Alkalicoccobacillus porphyridii sp. nov., isolated from a marine red alga, Porphyridium purpureum and reclassification of Shouchella plakortidis and Shouchella gibsonii as Alkalicoccobacillus plakortidis comb. nov. and Alkalicoccobacillus gibsonii comb. nov.</title>
        <authorList>
            <person name="Kim K.H."/>
            <person name="Lee J.K."/>
            <person name="Han D.M."/>
            <person name="Baek J.H."/>
            <person name="Jeon C.O."/>
        </authorList>
    </citation>
    <scope>NUCLEOTIDE SEQUENCE</scope>
    <source>
        <strain evidence="1">DSM 19153</strain>
    </source>
</reference>
<name>A0ABT0XH44_9BACI</name>
<dbReference type="Proteomes" id="UP001203665">
    <property type="component" value="Unassembled WGS sequence"/>
</dbReference>
<evidence type="ECO:0000313" key="1">
    <source>
        <dbReference type="EMBL" id="MCM2675090.1"/>
    </source>
</evidence>
<dbReference type="EMBL" id="JAMQJY010000001">
    <property type="protein sequence ID" value="MCM2675090.1"/>
    <property type="molecule type" value="Genomic_DNA"/>
</dbReference>
<proteinExistence type="predicted"/>
<comment type="caution">
    <text evidence="1">The sequence shown here is derived from an EMBL/GenBank/DDBJ whole genome shotgun (WGS) entry which is preliminary data.</text>
</comment>
<accession>A0ABT0XH44</accession>